<evidence type="ECO:0000313" key="8">
    <source>
        <dbReference type="Proteomes" id="UP000594261"/>
    </source>
</evidence>
<comment type="subcellular location">
    <subcellularLocation>
        <location evidence="1">Nucleus</location>
    </subcellularLocation>
</comment>
<sequence length="198" mass="22793">MEAVLSSSSSSTLEWPGGFVFDPLDEVLVLHYLHPKATEISYCKCLEVIPERDLYGTEEPWQIWEKMEEAKNCIRNKEEMFFFTRLKRVSSKSNRRCKRSIGKGCWKGDNNSSDIFYCAYQNERQRIGIKKTYHYEKNNVKTEKSKSNDEDNNNPYCWILHEISLDESLLQHAKGNHSSSKGGGGGDRLKLAKTALKA</sequence>
<dbReference type="Pfam" id="PF02365">
    <property type="entry name" value="NAM"/>
    <property type="match status" value="1"/>
</dbReference>
<name>A0A7N2R235_QUELO</name>
<evidence type="ECO:0000256" key="5">
    <source>
        <dbReference type="ARBA" id="ARBA00023242"/>
    </source>
</evidence>
<keyword evidence="5" id="KW-0539">Nucleus</keyword>
<evidence type="ECO:0000259" key="6">
    <source>
        <dbReference type="PROSITE" id="PS51005"/>
    </source>
</evidence>
<keyword evidence="4" id="KW-0804">Transcription</keyword>
<dbReference type="InParanoid" id="A0A7N2R235"/>
<dbReference type="EMBL" id="LRBV02000003">
    <property type="status" value="NOT_ANNOTATED_CDS"/>
    <property type="molecule type" value="Genomic_DNA"/>
</dbReference>
<dbReference type="GO" id="GO:0005634">
    <property type="term" value="C:nucleus"/>
    <property type="evidence" value="ECO:0007669"/>
    <property type="project" value="UniProtKB-SubCell"/>
</dbReference>
<dbReference type="Gene3D" id="2.170.150.80">
    <property type="entry name" value="NAC domain"/>
    <property type="match status" value="1"/>
</dbReference>
<evidence type="ECO:0000313" key="7">
    <source>
        <dbReference type="EnsemblPlants" id="QL03p071640:mrna"/>
    </source>
</evidence>
<dbReference type="AlphaFoldDB" id="A0A7N2R235"/>
<dbReference type="GO" id="GO:0006355">
    <property type="term" value="P:regulation of DNA-templated transcription"/>
    <property type="evidence" value="ECO:0007669"/>
    <property type="project" value="InterPro"/>
</dbReference>
<dbReference type="PANTHER" id="PTHR31989">
    <property type="entry name" value="NAC DOMAIN-CONTAINING PROTEIN 82-RELATED"/>
    <property type="match status" value="1"/>
</dbReference>
<dbReference type="GO" id="GO:0003677">
    <property type="term" value="F:DNA binding"/>
    <property type="evidence" value="ECO:0007669"/>
    <property type="project" value="UniProtKB-KW"/>
</dbReference>
<evidence type="ECO:0000256" key="3">
    <source>
        <dbReference type="ARBA" id="ARBA00023125"/>
    </source>
</evidence>
<dbReference type="SUPFAM" id="SSF101941">
    <property type="entry name" value="NAC domain"/>
    <property type="match status" value="1"/>
</dbReference>
<evidence type="ECO:0000256" key="1">
    <source>
        <dbReference type="ARBA" id="ARBA00004123"/>
    </source>
</evidence>
<keyword evidence="2" id="KW-0805">Transcription regulation</keyword>
<evidence type="ECO:0000256" key="4">
    <source>
        <dbReference type="ARBA" id="ARBA00023163"/>
    </source>
</evidence>
<reference evidence="7" key="2">
    <citation type="submission" date="2021-01" db="UniProtKB">
        <authorList>
            <consortium name="EnsemblPlants"/>
        </authorList>
    </citation>
    <scope>IDENTIFICATION</scope>
</reference>
<dbReference type="EnsemblPlants" id="QL03p071640:mrna">
    <property type="protein sequence ID" value="QL03p071640:mrna"/>
    <property type="gene ID" value="QL03p071640"/>
</dbReference>
<evidence type="ECO:0000256" key="2">
    <source>
        <dbReference type="ARBA" id="ARBA00023015"/>
    </source>
</evidence>
<proteinExistence type="predicted"/>
<accession>A0A7N2R235</accession>
<protein>
    <recommendedName>
        <fullName evidence="6">NAC domain-containing protein</fullName>
    </recommendedName>
</protein>
<dbReference type="Gramene" id="QL03p071640:mrna">
    <property type="protein sequence ID" value="QL03p071640:mrna"/>
    <property type="gene ID" value="QL03p071640"/>
</dbReference>
<dbReference type="Proteomes" id="UP000594261">
    <property type="component" value="Chromosome 3"/>
</dbReference>
<dbReference type="PROSITE" id="PS51005">
    <property type="entry name" value="NAC"/>
    <property type="match status" value="1"/>
</dbReference>
<dbReference type="InterPro" id="IPR003441">
    <property type="entry name" value="NAC-dom"/>
</dbReference>
<dbReference type="InterPro" id="IPR036093">
    <property type="entry name" value="NAC_dom_sf"/>
</dbReference>
<keyword evidence="8" id="KW-1185">Reference proteome</keyword>
<dbReference type="OMA" id="CWILHEI"/>
<keyword evidence="3" id="KW-0238">DNA-binding</keyword>
<reference evidence="7 8" key="1">
    <citation type="journal article" date="2016" name="G3 (Bethesda)">
        <title>First Draft Assembly and Annotation of the Genome of a California Endemic Oak Quercus lobata Nee (Fagaceae).</title>
        <authorList>
            <person name="Sork V.L."/>
            <person name="Fitz-Gibbon S.T."/>
            <person name="Puiu D."/>
            <person name="Crepeau M."/>
            <person name="Gugger P.F."/>
            <person name="Sherman R."/>
            <person name="Stevens K."/>
            <person name="Langley C.H."/>
            <person name="Pellegrini M."/>
            <person name="Salzberg S.L."/>
        </authorList>
    </citation>
    <scope>NUCLEOTIDE SEQUENCE [LARGE SCALE GENOMIC DNA]</scope>
    <source>
        <strain evidence="7 8">cv. SW786</strain>
    </source>
</reference>
<feature type="domain" description="NAC" evidence="6">
    <location>
        <begin position="15"/>
        <end position="197"/>
    </location>
</feature>
<organism evidence="7 8">
    <name type="scientific">Quercus lobata</name>
    <name type="common">Valley oak</name>
    <dbReference type="NCBI Taxonomy" id="97700"/>
    <lineage>
        <taxon>Eukaryota</taxon>
        <taxon>Viridiplantae</taxon>
        <taxon>Streptophyta</taxon>
        <taxon>Embryophyta</taxon>
        <taxon>Tracheophyta</taxon>
        <taxon>Spermatophyta</taxon>
        <taxon>Magnoliopsida</taxon>
        <taxon>eudicotyledons</taxon>
        <taxon>Gunneridae</taxon>
        <taxon>Pentapetalae</taxon>
        <taxon>rosids</taxon>
        <taxon>fabids</taxon>
        <taxon>Fagales</taxon>
        <taxon>Fagaceae</taxon>
        <taxon>Quercus</taxon>
    </lineage>
</organism>